<dbReference type="RefSeq" id="XP_040742594.1">
    <property type="nucleotide sequence ID" value="XM_040885626.1"/>
</dbReference>
<keyword evidence="3" id="KW-1185">Reference proteome</keyword>
<dbReference type="Proteomes" id="UP000193922">
    <property type="component" value="Unassembled WGS sequence"/>
</dbReference>
<comment type="caution">
    <text evidence="2">The sequence shown here is derived from an EMBL/GenBank/DDBJ whole genome shotgun (WGS) entry which is preliminary data.</text>
</comment>
<evidence type="ECO:0000313" key="3">
    <source>
        <dbReference type="Proteomes" id="UP000193922"/>
    </source>
</evidence>
<reference evidence="2 3" key="1">
    <citation type="submission" date="2016-07" db="EMBL/GenBank/DDBJ databases">
        <title>Pervasive Adenine N6-methylation of Active Genes in Fungi.</title>
        <authorList>
            <consortium name="DOE Joint Genome Institute"/>
            <person name="Mondo S.J."/>
            <person name="Dannebaum R.O."/>
            <person name="Kuo R.C."/>
            <person name="Labutti K."/>
            <person name="Haridas S."/>
            <person name="Kuo A."/>
            <person name="Salamov A."/>
            <person name="Ahrendt S.R."/>
            <person name="Lipzen A."/>
            <person name="Sullivan W."/>
            <person name="Andreopoulos W.B."/>
            <person name="Clum A."/>
            <person name="Lindquist E."/>
            <person name="Daum C."/>
            <person name="Ramamoorthy G.K."/>
            <person name="Gryganskyi A."/>
            <person name="Culley D."/>
            <person name="Magnuson J.K."/>
            <person name="James T.Y."/>
            <person name="O'Malley M.A."/>
            <person name="Stajich J.E."/>
            <person name="Spatafora J.W."/>
            <person name="Visel A."/>
            <person name="Grigoriev I.V."/>
        </authorList>
    </citation>
    <scope>NUCLEOTIDE SEQUENCE [LARGE SCALE GENOMIC DNA]</scope>
    <source>
        <strain evidence="2 3">ATCC 12442</strain>
    </source>
</reference>
<organism evidence="2 3">
    <name type="scientific">Linderina pennispora</name>
    <dbReference type="NCBI Taxonomy" id="61395"/>
    <lineage>
        <taxon>Eukaryota</taxon>
        <taxon>Fungi</taxon>
        <taxon>Fungi incertae sedis</taxon>
        <taxon>Zoopagomycota</taxon>
        <taxon>Kickxellomycotina</taxon>
        <taxon>Kickxellomycetes</taxon>
        <taxon>Kickxellales</taxon>
        <taxon>Kickxellaceae</taxon>
        <taxon>Linderina</taxon>
    </lineage>
</organism>
<evidence type="ECO:0000256" key="1">
    <source>
        <dbReference type="SAM" id="MobiDB-lite"/>
    </source>
</evidence>
<dbReference type="EMBL" id="MCFD01000009">
    <property type="protein sequence ID" value="ORX68812.1"/>
    <property type="molecule type" value="Genomic_DNA"/>
</dbReference>
<protein>
    <submittedName>
        <fullName evidence="2">Uncharacterized protein</fullName>
    </submittedName>
</protein>
<name>A0A1Y1W5X8_9FUNG</name>
<gene>
    <name evidence="2" type="ORF">DL89DRAFT_258648</name>
</gene>
<sequence>MSATTTNTSLLKDLASSPNPFQAATPASTNNGGNSSGTKRGRASGTILFNPAVTPCKSTSSRRTQLSHISDKPPATIQDGPSLANLITDLDGNLHLEPTPRKTPMFSPFSDRTAGELACTPAPTLRHKRGFEEFAVAWVCVQFAHADRCLGGR</sequence>
<proteinExistence type="predicted"/>
<accession>A0A1Y1W5X8</accession>
<feature type="compositionally biased region" description="Polar residues" evidence="1">
    <location>
        <begin position="1"/>
        <end position="38"/>
    </location>
</feature>
<feature type="compositionally biased region" description="Polar residues" evidence="1">
    <location>
        <begin position="56"/>
        <end position="68"/>
    </location>
</feature>
<feature type="region of interest" description="Disordered" evidence="1">
    <location>
        <begin position="1"/>
        <end position="81"/>
    </location>
</feature>
<evidence type="ECO:0000313" key="2">
    <source>
        <dbReference type="EMBL" id="ORX68812.1"/>
    </source>
</evidence>
<dbReference type="AlphaFoldDB" id="A0A1Y1W5X8"/>
<dbReference type="GeneID" id="63802274"/>